<dbReference type="GO" id="GO:0005739">
    <property type="term" value="C:mitochondrion"/>
    <property type="evidence" value="ECO:0007669"/>
    <property type="project" value="TreeGrafter"/>
</dbReference>
<dbReference type="PANTHER" id="PTHR11566">
    <property type="entry name" value="DYNAMIN"/>
    <property type="match status" value="1"/>
</dbReference>
<dbReference type="InterPro" id="IPR027417">
    <property type="entry name" value="P-loop_NTPase"/>
</dbReference>
<dbReference type="GO" id="GO:0000266">
    <property type="term" value="P:mitochondrial fission"/>
    <property type="evidence" value="ECO:0007669"/>
    <property type="project" value="TreeGrafter"/>
</dbReference>
<dbReference type="GO" id="GO:0048312">
    <property type="term" value="P:intracellular distribution of mitochondria"/>
    <property type="evidence" value="ECO:0007669"/>
    <property type="project" value="TreeGrafter"/>
</dbReference>
<dbReference type="InterPro" id="IPR045063">
    <property type="entry name" value="Dynamin_N"/>
</dbReference>
<gene>
    <name evidence="5" type="ORF">BCR34DRAFT_621327</name>
</gene>
<dbReference type="SUPFAM" id="SSF52540">
    <property type="entry name" value="P-loop containing nucleoside triphosphate hydrolases"/>
    <property type="match status" value="1"/>
</dbReference>
<evidence type="ECO:0000259" key="3">
    <source>
        <dbReference type="PROSITE" id="PS51388"/>
    </source>
</evidence>
<dbReference type="InterPro" id="IPR020850">
    <property type="entry name" value="GED_dom"/>
</dbReference>
<name>A0A1Y2A968_9PLEO</name>
<evidence type="ECO:0000256" key="1">
    <source>
        <dbReference type="ARBA" id="ARBA00022741"/>
    </source>
</evidence>
<dbReference type="GO" id="GO:0005525">
    <property type="term" value="F:GTP binding"/>
    <property type="evidence" value="ECO:0007669"/>
    <property type="project" value="InterPro"/>
</dbReference>
<dbReference type="InterPro" id="IPR022812">
    <property type="entry name" value="Dynamin"/>
</dbReference>
<feature type="domain" description="GED" evidence="3">
    <location>
        <begin position="648"/>
        <end position="740"/>
    </location>
</feature>
<dbReference type="GO" id="GO:0006897">
    <property type="term" value="P:endocytosis"/>
    <property type="evidence" value="ECO:0007669"/>
    <property type="project" value="TreeGrafter"/>
</dbReference>
<protein>
    <submittedName>
        <fullName evidence="5">p-loop containing nucleoside triphosphate hydrolase protein</fullName>
    </submittedName>
</protein>
<feature type="domain" description="Dynamin-type G" evidence="4">
    <location>
        <begin position="46"/>
        <end position="334"/>
    </location>
</feature>
<sequence>MVTPITPIPIDADAVTTGSLKALQGEEQCKVMDLVDKLRRTGLNSIINLPQLVVCGDQSSGKSSVLEAITEIPFPRHENLCTRFATQISLRRSPSSTVSIKITPDKNRTKDEQAKLRQFSKSIKDFSELPNIIESATEAMGIGKVGEANSRAFSRDVLSIDICGPDRPQLTLVDLPGLIHATNKAQSEADKALILDLVKEYMKNRRSIILAVVSAKNDLANQIITSYARQVDEKGKRTLGIITKPDYLREGTSNELNWIEVAQNKNIYLELGWHMLKNRADDEMGFTFQQRNEAEELFFSKGRYLDLPRECVGIDALRGRLSRVLFTHLKKELPAVKEEMDKKLVDTLEEIDKLGEKRSTRHEQRMMLINISTRISDLLKSATKGFYENPFFGLVNMNASVDSIENIRRFRAVIQYLNAQFAENMRLRGQKHMIGHGPGDAPVDVAESQDTEAALARLSDDTHSLMLPKPKVLTRAQAVAWVQKVMIRSRGNELPGNFNPHLISQLFWEQSEPWKAIAVDHINNVDRACKAFIYAVVKHVAPQEFHDRLAALSVDTTLSKTLRDSKEELNKIIADKSRHPMTYNHYFTTNLQKQRKRKHEKVTEAATKLATISLRAEGRMLTQDVVDPTKLREAMAESIEQNMENFSAEEALDNMRAYYKDEMKYFINCVVKQVVERHLVEPLPDIILSPVVVTGFTDTEVEYIAAEPPETTQQRNYLESRRALLEDGMNTFRQTIGGLKR</sequence>
<dbReference type="Pfam" id="PF00350">
    <property type="entry name" value="Dynamin_N"/>
    <property type="match status" value="1"/>
</dbReference>
<accession>A0A1Y2A968</accession>
<dbReference type="InterPro" id="IPR030381">
    <property type="entry name" value="G_DYNAMIN_dom"/>
</dbReference>
<dbReference type="GO" id="GO:0016559">
    <property type="term" value="P:peroxisome fission"/>
    <property type="evidence" value="ECO:0007669"/>
    <property type="project" value="TreeGrafter"/>
</dbReference>
<dbReference type="OrthoDB" id="415706at2759"/>
<dbReference type="STRING" id="1231657.A0A1Y2A968"/>
<keyword evidence="1" id="KW-0547">Nucleotide-binding</keyword>
<dbReference type="EMBL" id="MCFA01000005">
    <property type="protein sequence ID" value="ORY18850.1"/>
    <property type="molecule type" value="Genomic_DNA"/>
</dbReference>
<dbReference type="CDD" id="cd08771">
    <property type="entry name" value="DLP_1"/>
    <property type="match status" value="1"/>
</dbReference>
<reference evidence="5 6" key="1">
    <citation type="submission" date="2016-07" db="EMBL/GenBank/DDBJ databases">
        <title>Pervasive Adenine N6-methylation of Active Genes in Fungi.</title>
        <authorList>
            <consortium name="DOE Joint Genome Institute"/>
            <person name="Mondo S.J."/>
            <person name="Dannebaum R.O."/>
            <person name="Kuo R.C."/>
            <person name="Labutti K."/>
            <person name="Haridas S."/>
            <person name="Kuo A."/>
            <person name="Salamov A."/>
            <person name="Ahrendt S.R."/>
            <person name="Lipzen A."/>
            <person name="Sullivan W."/>
            <person name="Andreopoulos W.B."/>
            <person name="Clum A."/>
            <person name="Lindquist E."/>
            <person name="Daum C."/>
            <person name="Ramamoorthy G.K."/>
            <person name="Gryganskyi A."/>
            <person name="Culley D."/>
            <person name="Magnuson J.K."/>
            <person name="James T.Y."/>
            <person name="O'Malley M.A."/>
            <person name="Stajich J.E."/>
            <person name="Spatafora J.W."/>
            <person name="Visel A."/>
            <person name="Grigoriev I.V."/>
        </authorList>
    </citation>
    <scope>NUCLEOTIDE SEQUENCE [LARGE SCALE GENOMIC DNA]</scope>
    <source>
        <strain evidence="5 6">CBS 115471</strain>
    </source>
</reference>
<dbReference type="SMART" id="SM00053">
    <property type="entry name" value="DYNc"/>
    <property type="match status" value="1"/>
</dbReference>
<dbReference type="Gene3D" id="3.40.50.300">
    <property type="entry name" value="P-loop containing nucleotide triphosphate hydrolases"/>
    <property type="match status" value="1"/>
</dbReference>
<dbReference type="PRINTS" id="PR00195">
    <property type="entry name" value="DYNAMIN"/>
</dbReference>
<evidence type="ECO:0000256" key="2">
    <source>
        <dbReference type="ARBA" id="ARBA00023134"/>
    </source>
</evidence>
<dbReference type="FunFam" id="3.40.50.300:FF:001425">
    <property type="entry name" value="Dynamin GTPase, putative"/>
    <property type="match status" value="1"/>
</dbReference>
<dbReference type="GO" id="GO:0005874">
    <property type="term" value="C:microtubule"/>
    <property type="evidence" value="ECO:0007669"/>
    <property type="project" value="TreeGrafter"/>
</dbReference>
<organism evidence="5 6">
    <name type="scientific">Clohesyomyces aquaticus</name>
    <dbReference type="NCBI Taxonomy" id="1231657"/>
    <lineage>
        <taxon>Eukaryota</taxon>
        <taxon>Fungi</taxon>
        <taxon>Dikarya</taxon>
        <taxon>Ascomycota</taxon>
        <taxon>Pezizomycotina</taxon>
        <taxon>Dothideomycetes</taxon>
        <taxon>Pleosporomycetidae</taxon>
        <taxon>Pleosporales</taxon>
        <taxon>Lindgomycetaceae</taxon>
        <taxon>Clohesyomyces</taxon>
    </lineage>
</organism>
<dbReference type="PROSITE" id="PS51388">
    <property type="entry name" value="GED"/>
    <property type="match status" value="1"/>
</dbReference>
<dbReference type="GO" id="GO:0008017">
    <property type="term" value="F:microtubule binding"/>
    <property type="evidence" value="ECO:0007669"/>
    <property type="project" value="TreeGrafter"/>
</dbReference>
<dbReference type="AlphaFoldDB" id="A0A1Y2A968"/>
<dbReference type="PROSITE" id="PS51718">
    <property type="entry name" value="G_DYNAMIN_2"/>
    <property type="match status" value="1"/>
</dbReference>
<dbReference type="GO" id="GO:0003924">
    <property type="term" value="F:GTPase activity"/>
    <property type="evidence" value="ECO:0007669"/>
    <property type="project" value="InterPro"/>
</dbReference>
<keyword evidence="6" id="KW-1185">Reference proteome</keyword>
<proteinExistence type="predicted"/>
<dbReference type="Pfam" id="PF01031">
    <property type="entry name" value="Dynamin_M"/>
    <property type="match status" value="1"/>
</dbReference>
<dbReference type="PANTHER" id="PTHR11566:SF66">
    <property type="entry name" value="INTERFERON-INDUCED GTP-BINDING PROTEIN MX"/>
    <property type="match status" value="1"/>
</dbReference>
<comment type="caution">
    <text evidence="5">The sequence shown here is derived from an EMBL/GenBank/DDBJ whole genome shotgun (WGS) entry which is preliminary data.</text>
</comment>
<keyword evidence="2" id="KW-0342">GTP-binding</keyword>
<dbReference type="InterPro" id="IPR001401">
    <property type="entry name" value="Dynamin_GTPase"/>
</dbReference>
<evidence type="ECO:0000259" key="4">
    <source>
        <dbReference type="PROSITE" id="PS51718"/>
    </source>
</evidence>
<dbReference type="InterPro" id="IPR000375">
    <property type="entry name" value="Dynamin_stalk"/>
</dbReference>
<evidence type="ECO:0000313" key="5">
    <source>
        <dbReference type="EMBL" id="ORY18850.1"/>
    </source>
</evidence>
<keyword evidence="5" id="KW-0378">Hydrolase</keyword>
<dbReference type="Proteomes" id="UP000193144">
    <property type="component" value="Unassembled WGS sequence"/>
</dbReference>
<evidence type="ECO:0000313" key="6">
    <source>
        <dbReference type="Proteomes" id="UP000193144"/>
    </source>
</evidence>
<dbReference type="GO" id="GO:0016020">
    <property type="term" value="C:membrane"/>
    <property type="evidence" value="ECO:0007669"/>
    <property type="project" value="TreeGrafter"/>
</dbReference>